<feature type="chain" id="PRO_5001720956" evidence="2">
    <location>
        <begin position="27"/>
        <end position="603"/>
    </location>
</feature>
<dbReference type="EMBL" id="CAJC01000154">
    <property type="protein sequence ID" value="CCI53656.1"/>
    <property type="molecule type" value="Genomic_DNA"/>
</dbReference>
<sequence length="603" mass="61052">MTRFRMPRARRTLLLANVVVAGLVVAGVSGCEGDAGSGTSSVAKPGSGGSAGTSASGSPGAGNATPGYSGDGGSGSPLTLLATGQIGSLDPQRIATRDVAALASRTVMRTLTTYPPGADAAAQGRLTGDLATDTGRPSKGGSVWAFTLRDGLRWSDGTPLTCKDVAYGVSRAFDPDLSVGPGYPLAFLAVPRRPDGTSTFAGPDATGASARAGAAAYAKAVACDRADKTVTFTLTEPVADFNAMVSLPAFAPYRQGAEGIVSSGPYAVDGTWGTPGASLVPNPRWSPDSDPIRPKPLSRIVIRENVPLDGVARAVLTPATVGERSIAWDPAPPAMFTTLSTAPQVRTVTAATQVVDYLVPDHESAVMRQADIRRAFAMATDRTAYAAALGGAQAATPAVSLLGPGVPGTHTSDPLGAAPAGDPARAKALLAEAGVATPVAVKLAYRQGPLADAAFAAMLPRWAEAGFAVTLVPVTGDYFATVEKGVGADVYWGQWGADYPSAAAVLPPLFDSSINLGESTRGRDYGRYADSGTTARMALAGAESDPIKQAQAWRAIDSGLLRSGAYVGLADRMSTYYAGAGVGGPLVNSVLGGVIDLAAVEGG</sequence>
<keyword evidence="2" id="KW-0732">Signal</keyword>
<evidence type="ECO:0000313" key="4">
    <source>
        <dbReference type="EMBL" id="CCI53656.1"/>
    </source>
</evidence>
<protein>
    <submittedName>
        <fullName evidence="4">Putative ABC transporter solute-binding protein</fullName>
    </submittedName>
</protein>
<evidence type="ECO:0000256" key="1">
    <source>
        <dbReference type="SAM" id="MobiDB-lite"/>
    </source>
</evidence>
<comment type="caution">
    <text evidence="4">The sequence shown here is derived from an EMBL/GenBank/DDBJ whole genome shotgun (WGS) entry which is preliminary data.</text>
</comment>
<dbReference type="OrthoDB" id="5240629at2"/>
<reference evidence="4 5" key="1">
    <citation type="journal article" date="2013" name="ISME J.">
        <title>A metabolic model for members of the genus Tetrasphaera involved in enhanced biological phosphorus removal.</title>
        <authorList>
            <person name="Kristiansen R."/>
            <person name="Nguyen H.T.T."/>
            <person name="Saunders A.M."/>
            <person name="Nielsen J.L."/>
            <person name="Wimmer R."/>
            <person name="Le V.Q."/>
            <person name="McIlroy S.J."/>
            <person name="Petrovski S."/>
            <person name="Seviour R.J."/>
            <person name="Calteau A."/>
            <person name="Nielsen K.L."/>
            <person name="Nielsen P.H."/>
        </authorList>
    </citation>
    <scope>NUCLEOTIDE SEQUENCE [LARGE SCALE GENOMIC DNA]</scope>
    <source>
        <strain evidence="4 5">Ben 74</strain>
    </source>
</reference>
<dbReference type="InterPro" id="IPR000914">
    <property type="entry name" value="SBP_5_dom"/>
</dbReference>
<evidence type="ECO:0000313" key="5">
    <source>
        <dbReference type="Proteomes" id="UP000035720"/>
    </source>
</evidence>
<gene>
    <name evidence="4" type="ORF">BN13_430015</name>
</gene>
<proteinExistence type="predicted"/>
<feature type="region of interest" description="Disordered" evidence="1">
    <location>
        <begin position="33"/>
        <end position="76"/>
    </location>
</feature>
<feature type="domain" description="Solute-binding protein family 5" evidence="3">
    <location>
        <begin position="126"/>
        <end position="513"/>
    </location>
</feature>
<feature type="signal peptide" evidence="2">
    <location>
        <begin position="1"/>
        <end position="26"/>
    </location>
</feature>
<dbReference type="RefSeq" id="WP_084733642.1">
    <property type="nucleotide sequence ID" value="NZ_HF571038.1"/>
</dbReference>
<dbReference type="STRING" id="1193518.BN13_430015"/>
<dbReference type="InterPro" id="IPR039424">
    <property type="entry name" value="SBP_5"/>
</dbReference>
<dbReference type="PANTHER" id="PTHR30290">
    <property type="entry name" value="PERIPLASMIC BINDING COMPONENT OF ABC TRANSPORTER"/>
    <property type="match status" value="1"/>
</dbReference>
<dbReference type="PANTHER" id="PTHR30290:SF83">
    <property type="entry name" value="ABC TRANSPORTER SUBSTRATE-BINDING PROTEIN"/>
    <property type="match status" value="1"/>
</dbReference>
<dbReference type="GO" id="GO:1904680">
    <property type="term" value="F:peptide transmembrane transporter activity"/>
    <property type="evidence" value="ECO:0007669"/>
    <property type="project" value="TreeGrafter"/>
</dbReference>
<dbReference type="SUPFAM" id="SSF53850">
    <property type="entry name" value="Periplasmic binding protein-like II"/>
    <property type="match status" value="1"/>
</dbReference>
<dbReference type="Pfam" id="PF00496">
    <property type="entry name" value="SBP_bac_5"/>
    <property type="match status" value="1"/>
</dbReference>
<dbReference type="Proteomes" id="UP000035720">
    <property type="component" value="Unassembled WGS sequence"/>
</dbReference>
<dbReference type="PROSITE" id="PS51257">
    <property type="entry name" value="PROKAR_LIPOPROTEIN"/>
    <property type="match status" value="1"/>
</dbReference>
<dbReference type="AlphaFoldDB" id="A0A077M8J1"/>
<name>A0A077M8J1_9MICO</name>
<organism evidence="4 5">
    <name type="scientific">Nostocoides jenkinsii Ben 74</name>
    <dbReference type="NCBI Taxonomy" id="1193518"/>
    <lineage>
        <taxon>Bacteria</taxon>
        <taxon>Bacillati</taxon>
        <taxon>Actinomycetota</taxon>
        <taxon>Actinomycetes</taxon>
        <taxon>Micrococcales</taxon>
        <taxon>Intrasporangiaceae</taxon>
        <taxon>Nostocoides</taxon>
    </lineage>
</organism>
<evidence type="ECO:0000256" key="2">
    <source>
        <dbReference type="SAM" id="SignalP"/>
    </source>
</evidence>
<accession>A0A077M8J1</accession>
<feature type="compositionally biased region" description="Low complexity" evidence="1">
    <location>
        <begin position="52"/>
        <end position="68"/>
    </location>
</feature>
<dbReference type="Gene3D" id="3.40.190.10">
    <property type="entry name" value="Periplasmic binding protein-like II"/>
    <property type="match status" value="1"/>
</dbReference>
<evidence type="ECO:0000259" key="3">
    <source>
        <dbReference type="Pfam" id="PF00496"/>
    </source>
</evidence>
<dbReference type="Gene3D" id="3.10.105.10">
    <property type="entry name" value="Dipeptide-binding Protein, Domain 3"/>
    <property type="match status" value="1"/>
</dbReference>
<dbReference type="GO" id="GO:0015833">
    <property type="term" value="P:peptide transport"/>
    <property type="evidence" value="ECO:0007669"/>
    <property type="project" value="TreeGrafter"/>
</dbReference>
<keyword evidence="5" id="KW-1185">Reference proteome</keyword>